<dbReference type="Proteomes" id="UP000199664">
    <property type="component" value="Unassembled WGS sequence"/>
</dbReference>
<dbReference type="EMBL" id="FOAN01000012">
    <property type="protein sequence ID" value="SEM46274.1"/>
    <property type="molecule type" value="Genomic_DNA"/>
</dbReference>
<gene>
    <name evidence="1" type="ORF">SAMN04515666_1123</name>
</gene>
<proteinExistence type="predicted"/>
<dbReference type="AlphaFoldDB" id="A0A1H7YKA9"/>
<evidence type="ECO:0000313" key="2">
    <source>
        <dbReference type="Proteomes" id="UP000199664"/>
    </source>
</evidence>
<reference evidence="2" key="1">
    <citation type="submission" date="2016-10" db="EMBL/GenBank/DDBJ databases">
        <authorList>
            <person name="Varghese N."/>
            <person name="Submissions S."/>
        </authorList>
    </citation>
    <scope>NUCLEOTIDE SEQUENCE [LARGE SCALE GENOMIC DNA]</scope>
    <source>
        <strain evidence="2">LMG 26383,CCUG 61248,R- 45681</strain>
    </source>
</reference>
<protein>
    <submittedName>
        <fullName evidence="1">Uncharacterized protein</fullName>
    </submittedName>
</protein>
<accession>A0A1H7YKA9</accession>
<keyword evidence="2" id="KW-1185">Reference proteome</keyword>
<organism evidence="1 2">
    <name type="scientific">Bosea lupini</name>
    <dbReference type="NCBI Taxonomy" id="1036779"/>
    <lineage>
        <taxon>Bacteria</taxon>
        <taxon>Pseudomonadati</taxon>
        <taxon>Pseudomonadota</taxon>
        <taxon>Alphaproteobacteria</taxon>
        <taxon>Hyphomicrobiales</taxon>
        <taxon>Boseaceae</taxon>
        <taxon>Bosea</taxon>
    </lineage>
</organism>
<evidence type="ECO:0000313" key="1">
    <source>
        <dbReference type="EMBL" id="SEM46274.1"/>
    </source>
</evidence>
<name>A0A1H7YKA9_9HYPH</name>
<sequence length="84" mass="9627">MRHRSDAPSRSCIYKDAIKTASTHTFGQFNKNNQIALACAILFIFHPLQRVLGGIKEIWLNVMQPSTFKQSAKLFRVMIGPLHW</sequence>